<dbReference type="Proteomes" id="UP000886595">
    <property type="component" value="Unassembled WGS sequence"/>
</dbReference>
<feature type="region of interest" description="Disordered" evidence="15">
    <location>
        <begin position="591"/>
        <end position="610"/>
    </location>
</feature>
<evidence type="ECO:0000256" key="3">
    <source>
        <dbReference type="ARBA" id="ARBA00022667"/>
    </source>
</evidence>
<gene>
    <name evidence="18" type="ORF">Bca52824_088856</name>
</gene>
<evidence type="ECO:0000256" key="13">
    <source>
        <dbReference type="PROSITE-ProRule" id="PRU00023"/>
    </source>
</evidence>
<dbReference type="InterPro" id="IPR002110">
    <property type="entry name" value="Ankyrin_rpt"/>
</dbReference>
<keyword evidence="3" id="KW-0381">Hypersensitive response</keyword>
<dbReference type="GO" id="GO:0009626">
    <property type="term" value="P:plant-type hypersensitive response"/>
    <property type="evidence" value="ECO:0007669"/>
    <property type="project" value="UniProtKB-KW"/>
</dbReference>
<dbReference type="PROSITE" id="PS50088">
    <property type="entry name" value="ANK_REPEAT"/>
    <property type="match status" value="1"/>
</dbReference>
<keyword evidence="5" id="KW-0677">Repeat</keyword>
<dbReference type="PANTHER" id="PTHR46475">
    <property type="entry name" value="REGULATORY PROTEIN NPR3"/>
    <property type="match status" value="1"/>
</dbReference>
<dbReference type="FunFam" id="1.25.40.20:FF:000123">
    <property type="entry name" value="regulatory protein NPR3-like"/>
    <property type="match status" value="1"/>
</dbReference>
<evidence type="ECO:0000256" key="2">
    <source>
        <dbReference type="ARBA" id="ARBA00004906"/>
    </source>
</evidence>
<dbReference type="SMART" id="SM00248">
    <property type="entry name" value="ANK"/>
    <property type="match status" value="2"/>
</dbReference>
<dbReference type="GO" id="GO:0050832">
    <property type="term" value="P:defense response to fungus"/>
    <property type="evidence" value="ECO:0007669"/>
    <property type="project" value="TreeGrafter"/>
</dbReference>
<evidence type="ECO:0000256" key="12">
    <source>
        <dbReference type="ARBA" id="ARBA00044947"/>
    </source>
</evidence>
<evidence type="ECO:0000256" key="6">
    <source>
        <dbReference type="ARBA" id="ARBA00022771"/>
    </source>
</evidence>
<dbReference type="SUPFAM" id="SSF54695">
    <property type="entry name" value="POZ domain"/>
    <property type="match status" value="1"/>
</dbReference>
<keyword evidence="9" id="KW-0862">Zinc</keyword>
<comment type="caution">
    <text evidence="14">Lacks conserved residue(s) required for the propagation of feature annotation.</text>
</comment>
<comment type="subcellular location">
    <subcellularLocation>
        <location evidence="1">Nucleus</location>
    </subcellularLocation>
</comment>
<dbReference type="Pfam" id="PF12313">
    <property type="entry name" value="NPR1_like_C"/>
    <property type="match status" value="1"/>
</dbReference>
<dbReference type="OrthoDB" id="71307at2759"/>
<dbReference type="PANTHER" id="PTHR46475:SF12">
    <property type="entry name" value="REGULATORY PROTEIN NPR4"/>
    <property type="match status" value="1"/>
</dbReference>
<dbReference type="GO" id="GO:0010112">
    <property type="term" value="P:regulation of systemic acquired resistance"/>
    <property type="evidence" value="ECO:0007669"/>
    <property type="project" value="UniProtKB-ARBA"/>
</dbReference>
<dbReference type="GO" id="GO:1901149">
    <property type="term" value="F:salicylic acid binding"/>
    <property type="evidence" value="ECO:0007669"/>
    <property type="project" value="UniProtKB-ARBA"/>
</dbReference>
<comment type="pathway">
    <text evidence="2">Protein modification; protein ubiquitination.</text>
</comment>
<dbReference type="InterPro" id="IPR057250">
    <property type="entry name" value="Znf_C2HC_NPR-type"/>
</dbReference>
<feature type="compositionally biased region" description="Low complexity" evidence="15">
    <location>
        <begin position="591"/>
        <end position="603"/>
    </location>
</feature>
<dbReference type="Pfam" id="PF00651">
    <property type="entry name" value="BTB"/>
    <property type="match status" value="1"/>
</dbReference>
<feature type="domain" description="C2HC NPR-type" evidence="17">
    <location>
        <begin position="163"/>
        <end position="177"/>
    </location>
</feature>
<proteinExistence type="inferred from homology"/>
<dbReference type="Pfam" id="PF11900">
    <property type="entry name" value="DUF3420"/>
    <property type="match status" value="1"/>
</dbReference>
<keyword evidence="11" id="KW-0539">Nucleus</keyword>
<dbReference type="GO" id="GO:0009862">
    <property type="term" value="P:systemic acquired resistance, salicylic acid mediated signaling pathway"/>
    <property type="evidence" value="ECO:0007669"/>
    <property type="project" value="InterPro"/>
</dbReference>
<accession>A0A8X7PEJ6</accession>
<dbReference type="GO" id="GO:2000022">
    <property type="term" value="P:regulation of jasmonic acid mediated signaling pathway"/>
    <property type="evidence" value="ECO:0007669"/>
    <property type="project" value="InterPro"/>
</dbReference>
<evidence type="ECO:0000256" key="9">
    <source>
        <dbReference type="ARBA" id="ARBA00022833"/>
    </source>
</evidence>
<comment type="caution">
    <text evidence="18">The sequence shown here is derived from an EMBL/GenBank/DDBJ whole genome shotgun (WGS) entry which is preliminary data.</text>
</comment>
<dbReference type="GO" id="GO:0005634">
    <property type="term" value="C:nucleus"/>
    <property type="evidence" value="ECO:0007669"/>
    <property type="project" value="UniProtKB-SubCell"/>
</dbReference>
<dbReference type="InterPro" id="IPR036770">
    <property type="entry name" value="Ankyrin_rpt-contain_sf"/>
</dbReference>
<dbReference type="PROSITE" id="PS52046">
    <property type="entry name" value="ZF_C2HC_NPR"/>
    <property type="match status" value="1"/>
</dbReference>
<name>A0A8X7PEJ6_BRACI</name>
<reference evidence="18 19" key="1">
    <citation type="submission" date="2020-02" db="EMBL/GenBank/DDBJ databases">
        <authorList>
            <person name="Ma Q."/>
            <person name="Huang Y."/>
            <person name="Song X."/>
            <person name="Pei D."/>
        </authorList>
    </citation>
    <scope>NUCLEOTIDE SEQUENCE [LARGE SCALE GENOMIC DNA]</scope>
    <source>
        <strain evidence="18">Sxm20200214</strain>
        <tissue evidence="18">Leaf</tissue>
    </source>
</reference>
<feature type="domain" description="BTB" evidence="16">
    <location>
        <begin position="83"/>
        <end position="160"/>
    </location>
</feature>
<dbReference type="SMART" id="SM00225">
    <property type="entry name" value="BTB"/>
    <property type="match status" value="1"/>
</dbReference>
<evidence type="ECO:0000259" key="16">
    <source>
        <dbReference type="PROSITE" id="PS50097"/>
    </source>
</evidence>
<dbReference type="GO" id="GO:0008270">
    <property type="term" value="F:zinc ion binding"/>
    <property type="evidence" value="ECO:0007669"/>
    <property type="project" value="UniProtKB-KW"/>
</dbReference>
<dbReference type="InterPro" id="IPR044292">
    <property type="entry name" value="NPR"/>
</dbReference>
<dbReference type="Pfam" id="PF12796">
    <property type="entry name" value="Ank_2"/>
    <property type="match status" value="1"/>
</dbReference>
<dbReference type="PROSITE" id="PS50097">
    <property type="entry name" value="BTB"/>
    <property type="match status" value="1"/>
</dbReference>
<dbReference type="CDD" id="cd18310">
    <property type="entry name" value="BTB_POZ_NPR_plant"/>
    <property type="match status" value="1"/>
</dbReference>
<dbReference type="GO" id="GO:0042742">
    <property type="term" value="P:defense response to bacterium"/>
    <property type="evidence" value="ECO:0007669"/>
    <property type="project" value="UniProtKB-ARBA"/>
</dbReference>
<dbReference type="InterPro" id="IPR021094">
    <property type="entry name" value="NPR1/NIM1-like_C"/>
</dbReference>
<keyword evidence="10 13" id="KW-0040">ANK repeat</keyword>
<dbReference type="PROSITE" id="PS50297">
    <property type="entry name" value="ANK_REP_REGION"/>
    <property type="match status" value="1"/>
</dbReference>
<dbReference type="GO" id="GO:0042803">
    <property type="term" value="F:protein homodimerization activity"/>
    <property type="evidence" value="ECO:0007669"/>
    <property type="project" value="UniProtKB-ARBA"/>
</dbReference>
<dbReference type="EMBL" id="JAAMPC010000017">
    <property type="protein sequence ID" value="KAG2249228.1"/>
    <property type="molecule type" value="Genomic_DNA"/>
</dbReference>
<protein>
    <submittedName>
        <fullName evidence="18">Uncharacterized protein</fullName>
    </submittedName>
</protein>
<keyword evidence="7" id="KW-0833">Ubl conjugation pathway</keyword>
<evidence type="ECO:0000256" key="1">
    <source>
        <dbReference type="ARBA" id="ARBA00004123"/>
    </source>
</evidence>
<evidence type="ECO:0000256" key="8">
    <source>
        <dbReference type="ARBA" id="ARBA00022821"/>
    </source>
</evidence>
<comment type="similarity">
    <text evidence="12">Belongs to the plant 'ANKYRIN-BTB/POZ' family. 'NPR1-like' subfamily.</text>
</comment>
<dbReference type="SUPFAM" id="SSF48403">
    <property type="entry name" value="Ankyrin repeat"/>
    <property type="match status" value="1"/>
</dbReference>
<evidence type="ECO:0000256" key="5">
    <source>
        <dbReference type="ARBA" id="ARBA00022737"/>
    </source>
</evidence>
<sequence>MDDSRHLESKLGFCISKQRRSLLMAAATAMEPSSSISFTSSHLSNPSVVTNHQSSSPNLEAASLAKLSTDLEQLLTSSDCDYTDAEITFEGETHAVGVHRCVLAARSKFFFDLFKKDRESEEKKKPKYHIKDLLPHGHVGREAFLHFLNYIYTGKLKPFPVEVSTCVDTGCAHDSCKPAIDFAVELMYASYTFKITELVSSFQRRLCNYVEKSLVENVLPILLVAFHCDLTQLLDQCVERVARSDLDRFYIEKELPLEVSEKIKKLRVKSTNTDEVADKLIERTGKVLKALDSDDVELVKLLLTESDTTLDQANGLHYVVAYSDPKVVAEVLALDMADVNYRNSRGYTVLHYAAMRREPSIIISLLKKGANASDFTFDGRSAVNICRRMTRPKDYYTKNAKGDEASKDRLCIDILEREIRRNPLASGGGDTPTCSHSMPEDLQMRFLYLEKRVGLAQLFFPTEADVAMDIANVEGTSEFTGFPVPPPSNGATGNLTQVDLNETPYMQTKRLLTRMEALMKTVETGRRYFPSCSEVLDKYMDDYMDEDIPDMSHPEKGSVKERRWKRMRYKELKNDVKKAYNKDKQAKIARSCLSVSSPASSLRESLEEPT</sequence>
<evidence type="ECO:0000256" key="10">
    <source>
        <dbReference type="ARBA" id="ARBA00023043"/>
    </source>
</evidence>
<keyword evidence="19" id="KW-1185">Reference proteome</keyword>
<dbReference type="InterPro" id="IPR024228">
    <property type="entry name" value="NPR_central_dom"/>
</dbReference>
<evidence type="ECO:0000256" key="14">
    <source>
        <dbReference type="PROSITE-ProRule" id="PRU01391"/>
    </source>
</evidence>
<evidence type="ECO:0000256" key="7">
    <source>
        <dbReference type="ARBA" id="ARBA00022786"/>
    </source>
</evidence>
<dbReference type="Gene3D" id="3.30.710.10">
    <property type="entry name" value="Potassium Channel Kv1.1, Chain A"/>
    <property type="match status" value="1"/>
</dbReference>
<evidence type="ECO:0000256" key="15">
    <source>
        <dbReference type="SAM" id="MobiDB-lite"/>
    </source>
</evidence>
<keyword evidence="8" id="KW-0611">Plant defense</keyword>
<dbReference type="AlphaFoldDB" id="A0A8X7PEJ6"/>
<evidence type="ECO:0000313" key="18">
    <source>
        <dbReference type="EMBL" id="KAG2249228.1"/>
    </source>
</evidence>
<keyword evidence="6 14" id="KW-0863">Zinc-finger</keyword>
<evidence type="ECO:0000256" key="4">
    <source>
        <dbReference type="ARBA" id="ARBA00022723"/>
    </source>
</evidence>
<evidence type="ECO:0000259" key="17">
    <source>
        <dbReference type="PROSITE" id="PS52046"/>
    </source>
</evidence>
<dbReference type="FunFam" id="3.30.710.10:FF:000110">
    <property type="entry name" value="Regulatory protein NPR3"/>
    <property type="match status" value="1"/>
</dbReference>
<organism evidence="18 19">
    <name type="scientific">Brassica carinata</name>
    <name type="common">Ethiopian mustard</name>
    <name type="synonym">Abyssinian cabbage</name>
    <dbReference type="NCBI Taxonomy" id="52824"/>
    <lineage>
        <taxon>Eukaryota</taxon>
        <taxon>Viridiplantae</taxon>
        <taxon>Streptophyta</taxon>
        <taxon>Embryophyta</taxon>
        <taxon>Tracheophyta</taxon>
        <taxon>Spermatophyta</taxon>
        <taxon>Magnoliopsida</taxon>
        <taxon>eudicotyledons</taxon>
        <taxon>Gunneridae</taxon>
        <taxon>Pentapetalae</taxon>
        <taxon>rosids</taxon>
        <taxon>malvids</taxon>
        <taxon>Brassicales</taxon>
        <taxon>Brassicaceae</taxon>
        <taxon>Brassiceae</taxon>
        <taxon>Brassica</taxon>
    </lineage>
</organism>
<evidence type="ECO:0000313" key="19">
    <source>
        <dbReference type="Proteomes" id="UP000886595"/>
    </source>
</evidence>
<keyword evidence="4" id="KW-0479">Metal-binding</keyword>
<dbReference type="InterPro" id="IPR000210">
    <property type="entry name" value="BTB/POZ_dom"/>
</dbReference>
<evidence type="ECO:0000256" key="11">
    <source>
        <dbReference type="ARBA" id="ARBA00023242"/>
    </source>
</evidence>
<dbReference type="InterPro" id="IPR011333">
    <property type="entry name" value="SKP1/BTB/POZ_sf"/>
</dbReference>
<dbReference type="GO" id="GO:2000031">
    <property type="term" value="P:regulation of salicylic acid mediated signaling pathway"/>
    <property type="evidence" value="ECO:0007669"/>
    <property type="project" value="InterPro"/>
</dbReference>
<dbReference type="Gene3D" id="1.25.40.20">
    <property type="entry name" value="Ankyrin repeat-containing domain"/>
    <property type="match status" value="1"/>
</dbReference>
<feature type="repeat" description="ANK" evidence="13">
    <location>
        <begin position="345"/>
        <end position="373"/>
    </location>
</feature>